<dbReference type="PANTHER" id="PTHR43364:SF6">
    <property type="entry name" value="OXIDOREDUCTASE-RELATED"/>
    <property type="match status" value="1"/>
</dbReference>
<evidence type="ECO:0000313" key="2">
    <source>
        <dbReference type="EMBL" id="PVZ93546.1"/>
    </source>
</evidence>
<organism evidence="2 3">
    <name type="scientific">Amnibacterium flavum</name>
    <dbReference type="NCBI Taxonomy" id="2173173"/>
    <lineage>
        <taxon>Bacteria</taxon>
        <taxon>Bacillati</taxon>
        <taxon>Actinomycetota</taxon>
        <taxon>Actinomycetes</taxon>
        <taxon>Micrococcales</taxon>
        <taxon>Microbacteriaceae</taxon>
        <taxon>Amnibacterium</taxon>
    </lineage>
</organism>
<dbReference type="InterPro" id="IPR050523">
    <property type="entry name" value="AKR_Detox_Biosynth"/>
</dbReference>
<dbReference type="OrthoDB" id="9768793at2"/>
<evidence type="ECO:0000259" key="1">
    <source>
        <dbReference type="Pfam" id="PF00248"/>
    </source>
</evidence>
<gene>
    <name evidence="2" type="ORF">DDQ50_14615</name>
</gene>
<evidence type="ECO:0000313" key="3">
    <source>
        <dbReference type="Proteomes" id="UP000244893"/>
    </source>
</evidence>
<protein>
    <submittedName>
        <fullName evidence="2">Alcohol dehydrogenase</fullName>
    </submittedName>
</protein>
<dbReference type="PANTHER" id="PTHR43364">
    <property type="entry name" value="NADH-SPECIFIC METHYLGLYOXAL REDUCTASE-RELATED"/>
    <property type="match status" value="1"/>
</dbReference>
<dbReference type="AlphaFoldDB" id="A0A2V1HLM5"/>
<keyword evidence="3" id="KW-1185">Reference proteome</keyword>
<sequence>MDGIAEAPLHRMLGSTGLTVLPYGIDGSVFGWAAGYDATVEVLDTFAAVGGTLISTADHYAGGRSEIMIGGWLAGQRRQDFVIATKVGRHPDAPGLSAYSIREAVSASLERLRTDYIDVLSFDGDHPETPLEESMTAVSELITEGRVGHLSLASYTGRRAVEAMQTASRLGLPSPQVLVAEYNLMERSRFEGEIAPVAQGYELGVIARLPLASGYLRGDFRTRHDLPSSPMFAGAMRYVGRHGNRVLAALESVSQDVGENIGRVAIAWVLSKPQVTAVAIRAKDGPQLRDLIEGASLPMLNRQQIALLDRVSD</sequence>
<reference evidence="2 3" key="1">
    <citation type="submission" date="2018-05" db="EMBL/GenBank/DDBJ databases">
        <title>Amnibacterium sp. M8JJ-5, whole genome shotgun sequence.</title>
        <authorList>
            <person name="Tuo L."/>
        </authorList>
    </citation>
    <scope>NUCLEOTIDE SEQUENCE [LARGE SCALE GENOMIC DNA]</scope>
    <source>
        <strain evidence="2 3">M8JJ-5</strain>
    </source>
</reference>
<dbReference type="RefSeq" id="WP_116757531.1">
    <property type="nucleotide sequence ID" value="NZ_JBHUEX010000001.1"/>
</dbReference>
<dbReference type="Proteomes" id="UP000244893">
    <property type="component" value="Unassembled WGS sequence"/>
</dbReference>
<comment type="caution">
    <text evidence="2">The sequence shown here is derived from an EMBL/GenBank/DDBJ whole genome shotgun (WGS) entry which is preliminary data.</text>
</comment>
<proteinExistence type="predicted"/>
<dbReference type="InterPro" id="IPR036812">
    <property type="entry name" value="NAD(P)_OxRdtase_dom_sf"/>
</dbReference>
<dbReference type="InterPro" id="IPR023210">
    <property type="entry name" value="NADP_OxRdtase_dom"/>
</dbReference>
<dbReference type="EMBL" id="QEOP01000003">
    <property type="protein sequence ID" value="PVZ93546.1"/>
    <property type="molecule type" value="Genomic_DNA"/>
</dbReference>
<accession>A0A2V1HLM5</accession>
<dbReference type="Pfam" id="PF00248">
    <property type="entry name" value="Aldo_ket_red"/>
    <property type="match status" value="1"/>
</dbReference>
<dbReference type="Gene3D" id="3.20.20.100">
    <property type="entry name" value="NADP-dependent oxidoreductase domain"/>
    <property type="match status" value="1"/>
</dbReference>
<name>A0A2V1HLM5_9MICO</name>
<feature type="domain" description="NADP-dependent oxidoreductase" evidence="1">
    <location>
        <begin position="37"/>
        <end position="312"/>
    </location>
</feature>
<dbReference type="GO" id="GO:0005829">
    <property type="term" value="C:cytosol"/>
    <property type="evidence" value="ECO:0007669"/>
    <property type="project" value="TreeGrafter"/>
</dbReference>
<dbReference type="SUPFAM" id="SSF51430">
    <property type="entry name" value="NAD(P)-linked oxidoreductase"/>
    <property type="match status" value="1"/>
</dbReference>